<name>A0A815C0A9_9BILA</name>
<evidence type="ECO:0000313" key="3">
    <source>
        <dbReference type="Proteomes" id="UP000663854"/>
    </source>
</evidence>
<dbReference type="EMBL" id="CAJNOL010003300">
    <property type="protein sequence ID" value="CAF1556726.1"/>
    <property type="molecule type" value="Genomic_DNA"/>
</dbReference>
<feature type="non-terminal residue" evidence="1">
    <location>
        <position position="1"/>
    </location>
</feature>
<dbReference type="Proteomes" id="UP000663870">
    <property type="component" value="Unassembled WGS sequence"/>
</dbReference>
<keyword evidence="4" id="KW-1185">Reference proteome</keyword>
<sequence>MFTNNMAYEFYQSQTNVIHRVKCLKYILYRSTKLQKHIVDIYHKYLLRKENSSKKIYNFIYEISKDIICGKRFDGLIDSIQLQTRNLFINFVSNIFKIIINDYGLETLPKLSIEHNNYVLTDIIGEHIVQSYSNDLIRTFCSIVENNFNNNLVQYQQAIEFVSRWLTLLDDNDRQSLNSYTNKYVWYLAHIYTLFEYEQNDLISMYSAFRIINCINSTNSHYNDLFNEENITRSILHETFFFSIFNYLWQNLNELCSNKQDHEIWIYVYTFISKYHPSQKVLSAMKLSDIRNQIDFMTLVYSIFLNDTIIQPLELVSILL</sequence>
<organism evidence="1 3">
    <name type="scientific">Rotaria sordida</name>
    <dbReference type="NCBI Taxonomy" id="392033"/>
    <lineage>
        <taxon>Eukaryota</taxon>
        <taxon>Metazoa</taxon>
        <taxon>Spiralia</taxon>
        <taxon>Gnathifera</taxon>
        <taxon>Rotifera</taxon>
        <taxon>Eurotatoria</taxon>
        <taxon>Bdelloidea</taxon>
        <taxon>Philodinida</taxon>
        <taxon>Philodinidae</taxon>
        <taxon>Rotaria</taxon>
    </lineage>
</organism>
<accession>A0A815C0A9</accession>
<evidence type="ECO:0000313" key="2">
    <source>
        <dbReference type="EMBL" id="CAF1556726.1"/>
    </source>
</evidence>
<evidence type="ECO:0000313" key="1">
    <source>
        <dbReference type="EMBL" id="CAF1277339.1"/>
    </source>
</evidence>
<evidence type="ECO:0000313" key="4">
    <source>
        <dbReference type="Proteomes" id="UP000663870"/>
    </source>
</evidence>
<comment type="caution">
    <text evidence="1">The sequence shown here is derived from an EMBL/GenBank/DDBJ whole genome shotgun (WGS) entry which is preliminary data.</text>
</comment>
<gene>
    <name evidence="2" type="ORF">JXQ802_LOCUS44040</name>
    <name evidence="1" type="ORF">PYM288_LOCUS28702</name>
</gene>
<dbReference type="AlphaFoldDB" id="A0A815C0A9"/>
<dbReference type="EMBL" id="CAJNOH010002170">
    <property type="protein sequence ID" value="CAF1277339.1"/>
    <property type="molecule type" value="Genomic_DNA"/>
</dbReference>
<proteinExistence type="predicted"/>
<reference evidence="1" key="1">
    <citation type="submission" date="2021-02" db="EMBL/GenBank/DDBJ databases">
        <authorList>
            <person name="Nowell W R."/>
        </authorList>
    </citation>
    <scope>NUCLEOTIDE SEQUENCE</scope>
</reference>
<protein>
    <submittedName>
        <fullName evidence="1">Uncharacterized protein</fullName>
    </submittedName>
</protein>
<dbReference type="Proteomes" id="UP000663854">
    <property type="component" value="Unassembled WGS sequence"/>
</dbReference>